<feature type="non-terminal residue" evidence="1">
    <location>
        <position position="1"/>
    </location>
</feature>
<gene>
    <name evidence="1" type="ORF">RPERSI_LOCUS18738</name>
</gene>
<protein>
    <submittedName>
        <fullName evidence="1">14062_t:CDS:1</fullName>
    </submittedName>
</protein>
<evidence type="ECO:0000313" key="2">
    <source>
        <dbReference type="Proteomes" id="UP000789920"/>
    </source>
</evidence>
<accession>A0ACA9RDZ3</accession>
<sequence length="283" mass="33497">LKDVDMGTILEILTEGDVFLLEELSSQVVQYLYSDIDRFIGKDMVTLVEFIIDHNIFKQKFESLFYDIVKDIKILVFDTNEMFNIETLEYLIRYDKLGITENLLWKEHETINKDILEDVLRSKLNPSWYIPKYGTLKTIFSYIFHIKQIFVRIKIFKKMSGKDLYNFCEEKKSLLILGRKRLSSYIVGWHNDNLWDRGIVNTTNSFIFHIDMYDGVKVATPKENNNNCRINTDYGPTFGSGDLRIDGYNWTYEINSYNSDFTSGTHEMEFVEVYQIKKTNKFI</sequence>
<dbReference type="Proteomes" id="UP000789920">
    <property type="component" value="Unassembled WGS sequence"/>
</dbReference>
<name>A0ACA9RDZ3_9GLOM</name>
<reference evidence="1" key="1">
    <citation type="submission" date="2021-06" db="EMBL/GenBank/DDBJ databases">
        <authorList>
            <person name="Kallberg Y."/>
            <person name="Tangrot J."/>
            <person name="Rosling A."/>
        </authorList>
    </citation>
    <scope>NUCLEOTIDE SEQUENCE</scope>
    <source>
        <strain evidence="1">MA461A</strain>
    </source>
</reference>
<dbReference type="EMBL" id="CAJVQC010050152">
    <property type="protein sequence ID" value="CAG8788617.1"/>
    <property type="molecule type" value="Genomic_DNA"/>
</dbReference>
<comment type="caution">
    <text evidence="1">The sequence shown here is derived from an EMBL/GenBank/DDBJ whole genome shotgun (WGS) entry which is preliminary data.</text>
</comment>
<proteinExistence type="predicted"/>
<evidence type="ECO:0000313" key="1">
    <source>
        <dbReference type="EMBL" id="CAG8788617.1"/>
    </source>
</evidence>
<keyword evidence="2" id="KW-1185">Reference proteome</keyword>
<organism evidence="1 2">
    <name type="scientific">Racocetra persica</name>
    <dbReference type="NCBI Taxonomy" id="160502"/>
    <lineage>
        <taxon>Eukaryota</taxon>
        <taxon>Fungi</taxon>
        <taxon>Fungi incertae sedis</taxon>
        <taxon>Mucoromycota</taxon>
        <taxon>Glomeromycotina</taxon>
        <taxon>Glomeromycetes</taxon>
        <taxon>Diversisporales</taxon>
        <taxon>Gigasporaceae</taxon>
        <taxon>Racocetra</taxon>
    </lineage>
</organism>